<dbReference type="GO" id="GO:0005953">
    <property type="term" value="C:CAAX-protein geranylgeranyltransferase complex"/>
    <property type="evidence" value="ECO:0007669"/>
    <property type="project" value="TreeGrafter"/>
</dbReference>
<name>A0AAD5UHU5_9FUNG</name>
<evidence type="ECO:0000256" key="1">
    <source>
        <dbReference type="ARBA" id="ARBA00001947"/>
    </source>
</evidence>
<evidence type="ECO:0000256" key="2">
    <source>
        <dbReference type="ARBA" id="ARBA00010497"/>
    </source>
</evidence>
<reference evidence="9" key="1">
    <citation type="submission" date="2020-05" db="EMBL/GenBank/DDBJ databases">
        <title>Phylogenomic resolution of chytrid fungi.</title>
        <authorList>
            <person name="Stajich J.E."/>
            <person name="Amses K."/>
            <person name="Simmons R."/>
            <person name="Seto K."/>
            <person name="Myers J."/>
            <person name="Bonds A."/>
            <person name="Quandt C.A."/>
            <person name="Barry K."/>
            <person name="Liu P."/>
            <person name="Grigoriev I."/>
            <person name="Longcore J.E."/>
            <person name="James T.Y."/>
        </authorList>
    </citation>
    <scope>NUCLEOTIDE SEQUENCE</scope>
    <source>
        <strain evidence="9">PLAUS21</strain>
    </source>
</reference>
<keyword evidence="6" id="KW-0677">Repeat</keyword>
<evidence type="ECO:0000256" key="3">
    <source>
        <dbReference type="ARBA" id="ARBA00022602"/>
    </source>
</evidence>
<accession>A0AAD5UHU5</accession>
<keyword evidence="10" id="KW-1185">Reference proteome</keyword>
<keyword evidence="7" id="KW-0862">Zinc</keyword>
<evidence type="ECO:0000256" key="6">
    <source>
        <dbReference type="ARBA" id="ARBA00022737"/>
    </source>
</evidence>
<feature type="domain" description="Prenyltransferase alpha-alpha toroid" evidence="8">
    <location>
        <begin position="205"/>
        <end position="284"/>
    </location>
</feature>
<dbReference type="EMBL" id="JADGKB010000053">
    <property type="protein sequence ID" value="KAJ3256255.1"/>
    <property type="molecule type" value="Genomic_DNA"/>
</dbReference>
<dbReference type="GO" id="GO:0004662">
    <property type="term" value="F:CAAX-protein geranylgeranyltransferase activity"/>
    <property type="evidence" value="ECO:0007669"/>
    <property type="project" value="TreeGrafter"/>
</dbReference>
<dbReference type="Pfam" id="PF00432">
    <property type="entry name" value="Prenyltrans"/>
    <property type="match status" value="2"/>
</dbReference>
<evidence type="ECO:0000256" key="4">
    <source>
        <dbReference type="ARBA" id="ARBA00022679"/>
    </source>
</evidence>
<dbReference type="InterPro" id="IPR045089">
    <property type="entry name" value="PGGT1B-like"/>
</dbReference>
<comment type="cofactor">
    <cofactor evidence="1">
        <name>Zn(2+)</name>
        <dbReference type="ChEBI" id="CHEBI:29105"/>
    </cofactor>
</comment>
<sequence>MSEKESELKFKFHENYFKLNLSLLPTHYQSTDSSRLTLVYFCLSAMDLLSIKQETNADWILNQLIESDVEYGFRGGPFMGHLWGSKEPINEYDQPDGLDKINPKKLTAYMSKFQKEDGSFSPTIDSTESDMRFLFCACAISYILNDWSGINIEKALNFIKQSQNYDGAFGCAPDNESHGGSTYCAVAALALMGKLDTVKQDKLINKPDDTCYAYWIGGSLKMLGAYQFVDVERLEKFLNSTLGLRGGYGKNDPKYPDVMHSYMGLVGLAIAGKYDLKPFHVALGVSIDAVEKAKLNGFCSAYQKIN</sequence>
<evidence type="ECO:0000313" key="10">
    <source>
        <dbReference type="Proteomes" id="UP001210925"/>
    </source>
</evidence>
<organism evidence="9 10">
    <name type="scientific">Boothiomyces macroporosus</name>
    <dbReference type="NCBI Taxonomy" id="261099"/>
    <lineage>
        <taxon>Eukaryota</taxon>
        <taxon>Fungi</taxon>
        <taxon>Fungi incertae sedis</taxon>
        <taxon>Chytridiomycota</taxon>
        <taxon>Chytridiomycota incertae sedis</taxon>
        <taxon>Chytridiomycetes</taxon>
        <taxon>Rhizophydiales</taxon>
        <taxon>Terramycetaceae</taxon>
        <taxon>Boothiomyces</taxon>
    </lineage>
</organism>
<keyword evidence="3" id="KW-0637">Prenyltransferase</keyword>
<dbReference type="Proteomes" id="UP001210925">
    <property type="component" value="Unassembled WGS sequence"/>
</dbReference>
<feature type="domain" description="Prenyltransferase alpha-alpha toroid" evidence="8">
    <location>
        <begin position="10"/>
        <end position="204"/>
    </location>
</feature>
<dbReference type="SUPFAM" id="SSF48239">
    <property type="entry name" value="Terpenoid cyclases/Protein prenyltransferases"/>
    <property type="match status" value="1"/>
</dbReference>
<dbReference type="PANTHER" id="PTHR11774">
    <property type="entry name" value="GERANYLGERANYL TRANSFERASE TYPE BETA SUBUNIT"/>
    <property type="match status" value="1"/>
</dbReference>
<dbReference type="InterPro" id="IPR001330">
    <property type="entry name" value="Prenyltrans"/>
</dbReference>
<dbReference type="PANTHER" id="PTHR11774:SF4">
    <property type="entry name" value="GERANYLGERANYL TRANSFERASE TYPE-1 SUBUNIT BETA"/>
    <property type="match status" value="1"/>
</dbReference>
<comment type="caution">
    <text evidence="9">The sequence shown here is derived from an EMBL/GenBank/DDBJ whole genome shotgun (WGS) entry which is preliminary data.</text>
</comment>
<evidence type="ECO:0000256" key="5">
    <source>
        <dbReference type="ARBA" id="ARBA00022723"/>
    </source>
</evidence>
<dbReference type="GO" id="GO:0046872">
    <property type="term" value="F:metal ion binding"/>
    <property type="evidence" value="ECO:0007669"/>
    <property type="project" value="UniProtKB-KW"/>
</dbReference>
<dbReference type="InterPro" id="IPR008930">
    <property type="entry name" value="Terpenoid_cyclase/PrenylTrfase"/>
</dbReference>
<evidence type="ECO:0000313" key="9">
    <source>
        <dbReference type="EMBL" id="KAJ3256255.1"/>
    </source>
</evidence>
<keyword evidence="5" id="KW-0479">Metal-binding</keyword>
<protein>
    <submittedName>
        <fullName evidence="9">Geranylgeranyl transferase type-1 subunit beta</fullName>
    </submittedName>
</protein>
<evidence type="ECO:0000256" key="7">
    <source>
        <dbReference type="ARBA" id="ARBA00022833"/>
    </source>
</evidence>
<dbReference type="AlphaFoldDB" id="A0AAD5UHU5"/>
<dbReference type="Gene3D" id="1.50.10.20">
    <property type="match status" value="1"/>
</dbReference>
<proteinExistence type="inferred from homology"/>
<gene>
    <name evidence="9" type="primary">PGGT1B</name>
    <name evidence="9" type="ORF">HK103_005618</name>
</gene>
<keyword evidence="4 9" id="KW-0808">Transferase</keyword>
<comment type="similarity">
    <text evidence="2">Belongs to the protein prenyltransferase subunit beta family.</text>
</comment>
<evidence type="ECO:0000259" key="8">
    <source>
        <dbReference type="Pfam" id="PF00432"/>
    </source>
</evidence>